<feature type="domain" description="Transglutaminase-like" evidence="1">
    <location>
        <begin position="319"/>
        <end position="394"/>
    </location>
</feature>
<organism evidence="3 4">
    <name type="scientific">Flavobacterium lipolyticum</name>
    <dbReference type="NCBI Taxonomy" id="2893754"/>
    <lineage>
        <taxon>Bacteria</taxon>
        <taxon>Pseudomonadati</taxon>
        <taxon>Bacteroidota</taxon>
        <taxon>Flavobacteriia</taxon>
        <taxon>Flavobacteriales</taxon>
        <taxon>Flavobacteriaceae</taxon>
        <taxon>Flavobacterium</taxon>
    </lineage>
</organism>
<dbReference type="Proteomes" id="UP001430700">
    <property type="component" value="Unassembled WGS sequence"/>
</dbReference>
<name>A0ABS8LXS5_9FLAO</name>
<evidence type="ECO:0000259" key="2">
    <source>
        <dbReference type="Pfam" id="PF12969"/>
    </source>
</evidence>
<dbReference type="Pfam" id="PF01841">
    <property type="entry name" value="Transglut_core"/>
    <property type="match status" value="1"/>
</dbReference>
<keyword evidence="4" id="KW-1185">Reference proteome</keyword>
<dbReference type="EMBL" id="JAJJMN010000001">
    <property type="protein sequence ID" value="MCC9017323.1"/>
    <property type="molecule type" value="Genomic_DNA"/>
</dbReference>
<evidence type="ECO:0000313" key="4">
    <source>
        <dbReference type="Proteomes" id="UP001430700"/>
    </source>
</evidence>
<feature type="domain" description="DUF3857" evidence="2">
    <location>
        <begin position="70"/>
        <end position="218"/>
    </location>
</feature>
<evidence type="ECO:0000313" key="3">
    <source>
        <dbReference type="EMBL" id="MCC9017323.1"/>
    </source>
</evidence>
<proteinExistence type="predicted"/>
<dbReference type="RefSeq" id="WP_202702563.1">
    <property type="nucleotide sequence ID" value="NZ_JAJJMN010000001.1"/>
</dbReference>
<dbReference type="Gene3D" id="3.10.620.30">
    <property type="match status" value="1"/>
</dbReference>
<evidence type="ECO:0000259" key="1">
    <source>
        <dbReference type="Pfam" id="PF01841"/>
    </source>
</evidence>
<reference evidence="3" key="1">
    <citation type="submission" date="2021-11" db="EMBL/GenBank/DDBJ databases">
        <title>Description of novel Flavobacterium species.</title>
        <authorList>
            <person name="Saticioglu I.B."/>
            <person name="Ay H."/>
            <person name="Altun S."/>
            <person name="Duman M."/>
        </authorList>
    </citation>
    <scope>NUCLEOTIDE SEQUENCE</scope>
    <source>
        <strain evidence="3">F-126</strain>
    </source>
</reference>
<dbReference type="InterPro" id="IPR024618">
    <property type="entry name" value="DUF3857"/>
</dbReference>
<gene>
    <name evidence="3" type="ORF">LNQ34_06040</name>
</gene>
<dbReference type="Gene3D" id="2.60.40.3140">
    <property type="match status" value="1"/>
</dbReference>
<dbReference type="InterPro" id="IPR002931">
    <property type="entry name" value="Transglutaminase-like"/>
</dbReference>
<comment type="caution">
    <text evidence="3">The sequence shown here is derived from an EMBL/GenBank/DDBJ whole genome shotgun (WGS) entry which is preliminary data.</text>
</comment>
<dbReference type="Gene3D" id="2.60.120.1130">
    <property type="match status" value="1"/>
</dbReference>
<sequence>MKPIKFLSFLIVLLGMFKVSAQEFKLGKVSVAELEEKVHPKDSSAVAAILYKKGNASIQYDSNEGFITVTEVEIRIKIYKKAGYEWANQKVWYGNESGFKEKVTFSDAVTYNLVGGKIEKTKLKSDGVFDEVVNKYRSQKKITMPNVKEGSVIEFRYVLRCPSDRLIREWEFQNSIPVNYSEFSTYIPEYYVFNSRQKGYIFPKLTVEKGLKTITLTSKERSEGMNSTTTFSTDKINYTETRTTYVAKDFPAMKEEAFVNNIDNYVSSIQHELSMTKHLNAQLKMYSTDWNSVVKTIYEYDDFGPELNKTGYFEEDLKAILAGKNTPEDKILTILNYVKANVKWNDYNGYNCDSGVKKAYKEKSGNIADINLMLTAMLRYAGLTANPVLVSTRSNGISLFPNRTAFNYVIAAVETPEGNILLDASDKYSTPNVLPFRALNWYGRLIRKDGSSEEVDLMPKKSSNDIVFMNYSVDPDGKITGKTRRQCTDYNAVITRHNISSLKEEEYLEKLENQNNKIEISEYSKTNEKDILLPIVESYSFTGNNLCEVIGGKIYVSPMLFFANKENPFKQEVREYPVDFGFPFTDKYNITLKIPEGFAVETLPAPAIFNMEENLGTFKFNIAANDNLLQITVQHQINDAIVSTEKYEMLKEYYKGMIAKETEKIVLKRI</sequence>
<protein>
    <submittedName>
        <fullName evidence="3">DUF3857 and transglutaminase domain-containing protein</fullName>
    </submittedName>
</protein>
<accession>A0ABS8LXS5</accession>
<dbReference type="Pfam" id="PF12969">
    <property type="entry name" value="DUF3857"/>
    <property type="match status" value="1"/>
</dbReference>